<dbReference type="PRINTS" id="PR00469">
    <property type="entry name" value="PNDRDTASEII"/>
</dbReference>
<name>A0A8J6MC97_9FIRM</name>
<protein>
    <submittedName>
        <fullName evidence="3">FAD-dependent oxidoreductase</fullName>
    </submittedName>
</protein>
<evidence type="ECO:0000313" key="3">
    <source>
        <dbReference type="EMBL" id="MBC5721611.1"/>
    </source>
</evidence>
<dbReference type="InterPro" id="IPR051691">
    <property type="entry name" value="Metab_Enz_Cyan_OpOx_G3PDH"/>
</dbReference>
<accession>A0A8J6MC97</accession>
<dbReference type="PANTHER" id="PTHR42949:SF3">
    <property type="entry name" value="ANAEROBIC GLYCEROL-3-PHOSPHATE DEHYDROGENASE SUBUNIT B"/>
    <property type="match status" value="1"/>
</dbReference>
<proteinExistence type="predicted"/>
<evidence type="ECO:0000256" key="1">
    <source>
        <dbReference type="ARBA" id="ARBA00023002"/>
    </source>
</evidence>
<dbReference type="InterPro" id="IPR036188">
    <property type="entry name" value="FAD/NAD-bd_sf"/>
</dbReference>
<dbReference type="RefSeq" id="WP_186852011.1">
    <property type="nucleotide sequence ID" value="NZ_JACOPO010000001.1"/>
</dbReference>
<dbReference type="Pfam" id="PF07992">
    <property type="entry name" value="Pyr_redox_2"/>
    <property type="match status" value="1"/>
</dbReference>
<dbReference type="SUPFAM" id="SSF51905">
    <property type="entry name" value="FAD/NAD(P)-binding domain"/>
    <property type="match status" value="1"/>
</dbReference>
<evidence type="ECO:0000259" key="2">
    <source>
        <dbReference type="Pfam" id="PF07992"/>
    </source>
</evidence>
<dbReference type="GO" id="GO:0016491">
    <property type="term" value="F:oxidoreductase activity"/>
    <property type="evidence" value="ECO:0007669"/>
    <property type="project" value="UniProtKB-KW"/>
</dbReference>
<sequence>MIDRRLVVIGAGPAGLSAAIEAAKTGCPVLLIDENARPGGQLFKQIHKFFGSRAHHAGTRGYYIGTELLEETQKLGIEVWLNSEVCGIENGNEIWIVRDKKKNVRVRAEKIIIATGATENAVTFPGWDIPGVMGAGAAQTMINVNRVLPGEKIIMVGSGNVGVIVSYQLLQAGADVVAIVEAAPKLGGYGVHTAKVCRAGVPFYTSTTIKEAFGDKRVERVELVDLDDHFQQIPGTERMLEADTVCLATGLTPLTELAWIAGCQFDFVPALGGNLPIHNKEMRTTMENIYVAGDIAGVEEASTAMEEGKLAGINAAAALGYLSADEAVKRSDAVWNSLDALRCGYFGQRRKDSKDYMLKKGTEVIG</sequence>
<dbReference type="PRINTS" id="PR00368">
    <property type="entry name" value="FADPNR"/>
</dbReference>
<dbReference type="Proteomes" id="UP000628736">
    <property type="component" value="Unassembled WGS sequence"/>
</dbReference>
<dbReference type="EMBL" id="JACOPO010000001">
    <property type="protein sequence ID" value="MBC5721611.1"/>
    <property type="molecule type" value="Genomic_DNA"/>
</dbReference>
<dbReference type="PANTHER" id="PTHR42949">
    <property type="entry name" value="ANAEROBIC GLYCEROL-3-PHOSPHATE DEHYDROGENASE SUBUNIT B"/>
    <property type="match status" value="1"/>
</dbReference>
<dbReference type="InterPro" id="IPR023753">
    <property type="entry name" value="FAD/NAD-binding_dom"/>
</dbReference>
<gene>
    <name evidence="3" type="ORF">H8S11_02075</name>
</gene>
<organism evidence="3 4">
    <name type="scientific">Flintibacter hominis</name>
    <dbReference type="NCBI Taxonomy" id="2763048"/>
    <lineage>
        <taxon>Bacteria</taxon>
        <taxon>Bacillati</taxon>
        <taxon>Bacillota</taxon>
        <taxon>Clostridia</taxon>
        <taxon>Eubacteriales</taxon>
        <taxon>Flintibacter</taxon>
    </lineage>
</organism>
<reference evidence="3" key="1">
    <citation type="submission" date="2020-08" db="EMBL/GenBank/DDBJ databases">
        <title>Genome public.</title>
        <authorList>
            <person name="Liu C."/>
            <person name="Sun Q."/>
        </authorList>
    </citation>
    <scope>NUCLEOTIDE SEQUENCE</scope>
    <source>
        <strain evidence="3">NSJ-23</strain>
    </source>
</reference>
<dbReference type="Gene3D" id="3.50.50.60">
    <property type="entry name" value="FAD/NAD(P)-binding domain"/>
    <property type="match status" value="2"/>
</dbReference>
<keyword evidence="4" id="KW-1185">Reference proteome</keyword>
<dbReference type="AlphaFoldDB" id="A0A8J6MC97"/>
<evidence type="ECO:0000313" key="4">
    <source>
        <dbReference type="Proteomes" id="UP000628736"/>
    </source>
</evidence>
<comment type="caution">
    <text evidence="3">The sequence shown here is derived from an EMBL/GenBank/DDBJ whole genome shotgun (WGS) entry which is preliminary data.</text>
</comment>
<keyword evidence="1" id="KW-0560">Oxidoreductase</keyword>
<feature type="domain" description="FAD/NAD(P)-binding" evidence="2">
    <location>
        <begin position="5"/>
        <end position="308"/>
    </location>
</feature>